<evidence type="ECO:0000256" key="1">
    <source>
        <dbReference type="ARBA" id="ARBA00006930"/>
    </source>
</evidence>
<feature type="coiled-coil region" evidence="4">
    <location>
        <begin position="228"/>
        <end position="258"/>
    </location>
</feature>
<dbReference type="PANTHER" id="PTHR32114">
    <property type="entry name" value="ABC TRANSPORTER ABCH.3"/>
    <property type="match status" value="1"/>
</dbReference>
<comment type="subunit">
    <text evidence="2">Heterodimer of SbcC and SbcD.</text>
</comment>
<dbReference type="Proteomes" id="UP000214588">
    <property type="component" value="Unassembled WGS sequence"/>
</dbReference>
<accession>A0A226BX53</accession>
<evidence type="ECO:0000313" key="7">
    <source>
        <dbReference type="Proteomes" id="UP000214588"/>
    </source>
</evidence>
<protein>
    <recommendedName>
        <fullName evidence="3">Nuclease SbcCD subunit C</fullName>
    </recommendedName>
</protein>
<feature type="domain" description="Rad50/SbcC-type AAA" evidence="5">
    <location>
        <begin position="6"/>
        <end position="331"/>
    </location>
</feature>
<dbReference type="Pfam" id="PF13476">
    <property type="entry name" value="AAA_23"/>
    <property type="match status" value="1"/>
</dbReference>
<dbReference type="PANTHER" id="PTHR32114:SF2">
    <property type="entry name" value="ABC TRANSPORTER ABCH.3"/>
    <property type="match status" value="1"/>
</dbReference>
<evidence type="ECO:0000259" key="5">
    <source>
        <dbReference type="Pfam" id="PF13476"/>
    </source>
</evidence>
<feature type="coiled-coil region" evidence="4">
    <location>
        <begin position="371"/>
        <end position="398"/>
    </location>
</feature>
<feature type="coiled-coil region" evidence="4">
    <location>
        <begin position="647"/>
        <end position="688"/>
    </location>
</feature>
<comment type="caution">
    <text evidence="6">The sequence shown here is derived from an EMBL/GenBank/DDBJ whole genome shotgun (WGS) entry which is preliminary data.</text>
</comment>
<dbReference type="Gene3D" id="3.40.50.300">
    <property type="entry name" value="P-loop containing nucleotide triphosphate hydrolases"/>
    <property type="match status" value="2"/>
</dbReference>
<dbReference type="RefSeq" id="WP_089023758.1">
    <property type="nucleotide sequence ID" value="NZ_NIQC01000016.1"/>
</dbReference>
<dbReference type="GO" id="GO:0006302">
    <property type="term" value="P:double-strand break repair"/>
    <property type="evidence" value="ECO:0007669"/>
    <property type="project" value="InterPro"/>
</dbReference>
<evidence type="ECO:0000256" key="4">
    <source>
        <dbReference type="SAM" id="Coils"/>
    </source>
</evidence>
<name>A0A226BX53_9FIRM</name>
<keyword evidence="7" id="KW-1185">Reference proteome</keyword>
<reference evidence="6 7" key="1">
    <citation type="submission" date="2017-06" db="EMBL/GenBank/DDBJ databases">
        <title>Draft Genome Sequence of Natranaerobius trueperi halophilic, alkalithermophilic bacteria from soda lakes.</title>
        <authorList>
            <person name="Zhao B."/>
        </authorList>
    </citation>
    <scope>NUCLEOTIDE SEQUENCE [LARGE SCALE GENOMIC DNA]</scope>
    <source>
        <strain evidence="6 7">DSM 18760</strain>
    </source>
</reference>
<evidence type="ECO:0000256" key="2">
    <source>
        <dbReference type="ARBA" id="ARBA00011322"/>
    </source>
</evidence>
<keyword evidence="4" id="KW-0175">Coiled coil</keyword>
<comment type="similarity">
    <text evidence="1">Belongs to the SMC family. SbcC subfamily.</text>
</comment>
<gene>
    <name evidence="6" type="ORF">CDO51_07980</name>
</gene>
<dbReference type="GO" id="GO:0016887">
    <property type="term" value="F:ATP hydrolysis activity"/>
    <property type="evidence" value="ECO:0007669"/>
    <property type="project" value="InterPro"/>
</dbReference>
<sequence>MKLKEVKLHPFGGVSEGSWDFSSNLNVIYGPNEAGKSTIINALYSVLVLGSPNRRSVEWSQYLKKFFPYPNGDIIRVSLSFNSWNDKNYYLERHWGLSKQDDNVRLISQEGELTKETSVTKKMSELLRYGKKTYESILFTRQDEINHTLKTLDNTPEATETVSETLRNFVYHQGGVSVEKFQRELEQEKKALLSNFDLDRCGPKDPNRGVNNPYLKNIGKLLQAYYRVESLKKELEKTKNMEEELSSVMEELSVLTNKQQELYKQETNMAMIEQDIRKRGELSPKLNEEELKISQLKTATFEWPKTEEKYNEKNEEIKEIDERIKELEQELIKAKEGQRIKQIKETLDKTSPLITKRNELQVKLDNYKHLSKEKIEHLDNLDRNISALKAQLAGMKLSAQFSTETPIQITVTPGYGESYTKEINDSTRFTGEGKIRLECDEWCLEVQSGEEEGEKLVKDVTERERQLNESLANLGVETIDKAKELIKTKEELNSKLQQIQTKLESLLGLDFEEKYEKLKTNLNDSETDLQEIRTVEEINDELNNKKLERQKLDSERNELKGKIEKWKAKYESHDKLFDELGELKYKERKIYQELEQLAELPEDYQSTDEFFKTLTDIRSQREEFVRKTYNLKEKRAKLERDLPEKSVEELQEELLEARKAFEKLEERARALLDIEKELQNLLTELDRETFTPLRESLNNYLSPVTNYQYELGQMEYVIPNELKKSKQDEKVPVDYLSTGTNQGLSLAIRLAMAEQILKQMSGFLIMDDPLVDLDPYRKQQAAEMLQHFSKEKQLIITTCDPQTADLLGGKLIQLL</sequence>
<proteinExistence type="inferred from homology"/>
<organism evidence="6 7">
    <name type="scientific">Natranaerobius trueperi</name>
    <dbReference type="NCBI Taxonomy" id="759412"/>
    <lineage>
        <taxon>Bacteria</taxon>
        <taxon>Bacillati</taxon>
        <taxon>Bacillota</taxon>
        <taxon>Clostridia</taxon>
        <taxon>Natranaerobiales</taxon>
        <taxon>Natranaerobiaceae</taxon>
        <taxon>Natranaerobius</taxon>
    </lineage>
</organism>
<feature type="coiled-coil region" evidence="4">
    <location>
        <begin position="310"/>
        <end position="337"/>
    </location>
</feature>
<dbReference type="SUPFAM" id="SSF52540">
    <property type="entry name" value="P-loop containing nucleoside triphosphate hydrolases"/>
    <property type="match status" value="2"/>
</dbReference>
<dbReference type="AlphaFoldDB" id="A0A226BX53"/>
<feature type="coiled-coil region" evidence="4">
    <location>
        <begin position="479"/>
        <end position="576"/>
    </location>
</feature>
<dbReference type="EMBL" id="NIQC01000016">
    <property type="protein sequence ID" value="OWZ83535.1"/>
    <property type="molecule type" value="Genomic_DNA"/>
</dbReference>
<evidence type="ECO:0000256" key="3">
    <source>
        <dbReference type="ARBA" id="ARBA00013368"/>
    </source>
</evidence>
<evidence type="ECO:0000313" key="6">
    <source>
        <dbReference type="EMBL" id="OWZ83535.1"/>
    </source>
</evidence>
<dbReference type="InterPro" id="IPR038729">
    <property type="entry name" value="Rad50/SbcC_AAA"/>
</dbReference>
<dbReference type="CDD" id="cd00267">
    <property type="entry name" value="ABC_ATPase"/>
    <property type="match status" value="1"/>
</dbReference>
<dbReference type="OrthoDB" id="9764467at2"/>
<dbReference type="InterPro" id="IPR027417">
    <property type="entry name" value="P-loop_NTPase"/>
</dbReference>